<accession>A0A6A7ZV28</accession>
<dbReference type="Gene3D" id="1.10.10.10">
    <property type="entry name" value="Winged helix-like DNA-binding domain superfamily/Winged helix DNA-binding domain"/>
    <property type="match status" value="1"/>
</dbReference>
<dbReference type="PROSITE" id="PS50931">
    <property type="entry name" value="HTH_LYSR"/>
    <property type="match status" value="1"/>
</dbReference>
<dbReference type="GO" id="GO:0032993">
    <property type="term" value="C:protein-DNA complex"/>
    <property type="evidence" value="ECO:0007669"/>
    <property type="project" value="TreeGrafter"/>
</dbReference>
<evidence type="ECO:0000256" key="4">
    <source>
        <dbReference type="ARBA" id="ARBA00023163"/>
    </source>
</evidence>
<organism evidence="5">
    <name type="scientific">Rhizobium meliloti</name>
    <name type="common">Ensifer meliloti</name>
    <name type="synonym">Sinorhizobium meliloti</name>
    <dbReference type="NCBI Taxonomy" id="382"/>
    <lineage>
        <taxon>Bacteria</taxon>
        <taxon>Pseudomonadati</taxon>
        <taxon>Pseudomonadota</taxon>
        <taxon>Alphaproteobacteria</taxon>
        <taxon>Hyphomicrobiales</taxon>
        <taxon>Rhizobiaceae</taxon>
        <taxon>Sinorhizobium/Ensifer group</taxon>
        <taxon>Sinorhizobium</taxon>
    </lineage>
</organism>
<evidence type="ECO:0000256" key="3">
    <source>
        <dbReference type="ARBA" id="ARBA00023125"/>
    </source>
</evidence>
<dbReference type="Pfam" id="PF00126">
    <property type="entry name" value="HTH_1"/>
    <property type="match status" value="1"/>
</dbReference>
<sequence length="309" mass="32807">MELRHLRHFVAVAETLHMGRAAQRLGMAQPPLSQSIARLERELGVKLFERAHRRLALTRAGASLLPEARRTLQDAEAARAVARGAGTGTAGDVRIGFVSAALYELLPSLVVSLRQEFPMIRPVLTEMATNEQVAALAEGTIDFGICHPPLGSSERLDIIPVADETLIAAIPEDGRTGPVTIAELARMGLVLFPAAQGPSLHASILNAFAEAGHDVSIQQPATRALTMLSLVAAGVGAALLPRSTERISFKGVRFAPIKGLQLPALPVAAIARRRPRPLIVDTVLGVFNHSLEAGTGEENRIGANKLTTA</sequence>
<dbReference type="CDD" id="cd08414">
    <property type="entry name" value="PBP2_LTTR_aromatics_like"/>
    <property type="match status" value="1"/>
</dbReference>
<dbReference type="PANTHER" id="PTHR30346">
    <property type="entry name" value="TRANSCRIPTIONAL DUAL REGULATOR HCAR-RELATED"/>
    <property type="match status" value="1"/>
</dbReference>
<keyword evidence="2" id="KW-0805">Transcription regulation</keyword>
<keyword evidence="4" id="KW-0804">Transcription</keyword>
<dbReference type="InterPro" id="IPR000847">
    <property type="entry name" value="LysR_HTH_N"/>
</dbReference>
<evidence type="ECO:0000256" key="1">
    <source>
        <dbReference type="ARBA" id="ARBA00009437"/>
    </source>
</evidence>
<protein>
    <submittedName>
        <fullName evidence="5">LysR family transcriptional regulator</fullName>
    </submittedName>
</protein>
<evidence type="ECO:0000256" key="2">
    <source>
        <dbReference type="ARBA" id="ARBA00023015"/>
    </source>
</evidence>
<dbReference type="InterPro" id="IPR036390">
    <property type="entry name" value="WH_DNA-bd_sf"/>
</dbReference>
<dbReference type="GO" id="GO:0003700">
    <property type="term" value="F:DNA-binding transcription factor activity"/>
    <property type="evidence" value="ECO:0007669"/>
    <property type="project" value="InterPro"/>
</dbReference>
<dbReference type="Gene3D" id="3.40.190.10">
    <property type="entry name" value="Periplasmic binding protein-like II"/>
    <property type="match status" value="2"/>
</dbReference>
<dbReference type="FunFam" id="1.10.10.10:FF:000001">
    <property type="entry name" value="LysR family transcriptional regulator"/>
    <property type="match status" value="1"/>
</dbReference>
<dbReference type="InterPro" id="IPR036388">
    <property type="entry name" value="WH-like_DNA-bd_sf"/>
</dbReference>
<comment type="similarity">
    <text evidence="1">Belongs to the LysR transcriptional regulatory family.</text>
</comment>
<dbReference type="PRINTS" id="PR00039">
    <property type="entry name" value="HTHLYSR"/>
</dbReference>
<dbReference type="SUPFAM" id="SSF53850">
    <property type="entry name" value="Periplasmic binding protein-like II"/>
    <property type="match status" value="1"/>
</dbReference>
<proteinExistence type="inferred from homology"/>
<gene>
    <name evidence="5" type="ORF">GHK45_18255</name>
</gene>
<reference evidence="5" key="1">
    <citation type="journal article" date="2013" name="Genome Biol.">
        <title>Comparative genomics of the core and accessory genomes of 48 Sinorhizobium strains comprising five genospecies.</title>
        <authorList>
            <person name="Sugawara M."/>
            <person name="Epstein B."/>
            <person name="Badgley B.D."/>
            <person name="Unno T."/>
            <person name="Xu L."/>
            <person name="Reese J."/>
            <person name="Gyaneshwar P."/>
            <person name="Denny R."/>
            <person name="Mudge J."/>
            <person name="Bharti A.K."/>
            <person name="Farmer A.D."/>
            <person name="May G.D."/>
            <person name="Woodward J.E."/>
            <person name="Medigue C."/>
            <person name="Vallenet D."/>
            <person name="Lajus A."/>
            <person name="Rouy Z."/>
            <person name="Martinez-Vaz B."/>
            <person name="Tiffin P."/>
            <person name="Young N.D."/>
            <person name="Sadowsky M.J."/>
        </authorList>
    </citation>
    <scope>NUCLEOTIDE SEQUENCE</scope>
    <source>
        <strain evidence="5">M30</strain>
    </source>
</reference>
<dbReference type="GO" id="GO:0003677">
    <property type="term" value="F:DNA binding"/>
    <property type="evidence" value="ECO:0007669"/>
    <property type="project" value="UniProtKB-KW"/>
</dbReference>
<comment type="caution">
    <text evidence="5">The sequence shown here is derived from an EMBL/GenBank/DDBJ whole genome shotgun (WGS) entry which is preliminary data.</text>
</comment>
<evidence type="ECO:0000313" key="5">
    <source>
        <dbReference type="EMBL" id="MQW05637.1"/>
    </source>
</evidence>
<dbReference type="EMBL" id="WISP01000135">
    <property type="protein sequence ID" value="MQW05637.1"/>
    <property type="molecule type" value="Genomic_DNA"/>
</dbReference>
<dbReference type="Pfam" id="PF03466">
    <property type="entry name" value="LysR_substrate"/>
    <property type="match status" value="1"/>
</dbReference>
<name>A0A6A7ZV28_RHIML</name>
<dbReference type="InterPro" id="IPR005119">
    <property type="entry name" value="LysR_subst-bd"/>
</dbReference>
<dbReference type="PANTHER" id="PTHR30346:SF0">
    <property type="entry name" value="HCA OPERON TRANSCRIPTIONAL ACTIVATOR HCAR"/>
    <property type="match status" value="1"/>
</dbReference>
<keyword evidence="3" id="KW-0238">DNA-binding</keyword>
<dbReference type="RefSeq" id="WP_015008072.1">
    <property type="nucleotide sequence ID" value="NZ_CP019586.1"/>
</dbReference>
<dbReference type="AlphaFoldDB" id="A0A6A7ZV28"/>
<dbReference type="SUPFAM" id="SSF46785">
    <property type="entry name" value="Winged helix' DNA-binding domain"/>
    <property type="match status" value="1"/>
</dbReference>